<dbReference type="EMBL" id="JAATJA010000003">
    <property type="protein sequence ID" value="NJB69012.1"/>
    <property type="molecule type" value="Genomic_DNA"/>
</dbReference>
<comment type="subcellular location">
    <subcellularLocation>
        <location evidence="1">Cell membrane</location>
        <topology evidence="1">Multi-pass membrane protein</topology>
    </subcellularLocation>
</comment>
<dbReference type="AlphaFoldDB" id="A0A846QR96"/>
<feature type="transmembrane region" description="Helical" evidence="9">
    <location>
        <begin position="36"/>
        <end position="57"/>
    </location>
</feature>
<feature type="transmembrane region" description="Helical" evidence="9">
    <location>
        <begin position="411"/>
        <end position="433"/>
    </location>
</feature>
<evidence type="ECO:0000256" key="2">
    <source>
        <dbReference type="ARBA" id="ARBA00022448"/>
    </source>
</evidence>
<name>A0A846QR96_9BACT</name>
<dbReference type="RefSeq" id="WP_167942101.1">
    <property type="nucleotide sequence ID" value="NZ_JAATJA010000003.1"/>
</dbReference>
<feature type="transmembrane region" description="Helical" evidence="9">
    <location>
        <begin position="234"/>
        <end position="260"/>
    </location>
</feature>
<evidence type="ECO:0000256" key="6">
    <source>
        <dbReference type="ARBA" id="ARBA00022989"/>
    </source>
</evidence>
<feature type="transmembrane region" description="Helical" evidence="9">
    <location>
        <begin position="379"/>
        <end position="405"/>
    </location>
</feature>
<feature type="domain" description="Na+/H+ antiporter NhaC-like C-terminal" evidence="10">
    <location>
        <begin position="13"/>
        <end position="217"/>
    </location>
</feature>
<keyword evidence="7 9" id="KW-0472">Membrane</keyword>
<reference evidence="11 12" key="1">
    <citation type="submission" date="2020-03" db="EMBL/GenBank/DDBJ databases">
        <title>Genomic Encyclopedia of Type Strains, Phase IV (KMG-IV): sequencing the most valuable type-strain genomes for metagenomic binning, comparative biology and taxonomic classification.</title>
        <authorList>
            <person name="Goeker M."/>
        </authorList>
    </citation>
    <scope>NUCLEOTIDE SEQUENCE [LARGE SCALE GENOMIC DNA]</scope>
    <source>
        <strain evidence="11 12">DSM 24233</strain>
    </source>
</reference>
<dbReference type="InterPro" id="IPR018461">
    <property type="entry name" value="Na/H_Antiport_NhaC-like_C"/>
</dbReference>
<feature type="transmembrane region" description="Helical" evidence="9">
    <location>
        <begin position="7"/>
        <end position="30"/>
    </location>
</feature>
<dbReference type="InterPro" id="IPR052180">
    <property type="entry name" value="NhaC_Na-H+_Antiporter"/>
</dbReference>
<organism evidence="11 12">
    <name type="scientific">Desulfobaculum xiamenense</name>
    <dbReference type="NCBI Taxonomy" id="995050"/>
    <lineage>
        <taxon>Bacteria</taxon>
        <taxon>Pseudomonadati</taxon>
        <taxon>Thermodesulfobacteriota</taxon>
        <taxon>Desulfovibrionia</taxon>
        <taxon>Desulfovibrionales</taxon>
        <taxon>Desulfovibrionaceae</taxon>
        <taxon>Desulfobaculum</taxon>
    </lineage>
</organism>
<protein>
    <submittedName>
        <fullName evidence="11">Na+/H+ antiporter NhaC</fullName>
    </submittedName>
</protein>
<feature type="transmembrane region" description="Helical" evidence="9">
    <location>
        <begin position="154"/>
        <end position="170"/>
    </location>
</feature>
<comment type="similarity">
    <text evidence="8">Belongs to the NhaC Na(+)/H(+) (TC 2.A.35) antiporter family.</text>
</comment>
<keyword evidence="4" id="KW-1003">Cell membrane</keyword>
<feature type="transmembrane region" description="Helical" evidence="9">
    <location>
        <begin position="280"/>
        <end position="304"/>
    </location>
</feature>
<evidence type="ECO:0000313" key="12">
    <source>
        <dbReference type="Proteomes" id="UP000580856"/>
    </source>
</evidence>
<feature type="domain" description="Na+/H+ antiporter NhaC-like C-terminal" evidence="10">
    <location>
        <begin position="234"/>
        <end position="428"/>
    </location>
</feature>
<evidence type="ECO:0000256" key="1">
    <source>
        <dbReference type="ARBA" id="ARBA00004651"/>
    </source>
</evidence>
<proteinExistence type="inferred from homology"/>
<dbReference type="PANTHER" id="PTHR33451">
    <property type="entry name" value="MALATE-2H(+)/NA(+)-LACTATE ANTIPORTER"/>
    <property type="match status" value="1"/>
</dbReference>
<dbReference type="Pfam" id="PF03553">
    <property type="entry name" value="Na_H_antiporter"/>
    <property type="match status" value="2"/>
</dbReference>
<evidence type="ECO:0000256" key="8">
    <source>
        <dbReference type="ARBA" id="ARBA00038435"/>
    </source>
</evidence>
<dbReference type="PANTHER" id="PTHR33451:SF5">
    <property type="entry name" value="NA+_H+ ANTIPORTER"/>
    <property type="match status" value="1"/>
</dbReference>
<keyword evidence="2" id="KW-0813">Transport</keyword>
<feature type="transmembrane region" description="Helical" evidence="9">
    <location>
        <begin position="120"/>
        <end position="142"/>
    </location>
</feature>
<dbReference type="GO" id="GO:0015297">
    <property type="term" value="F:antiporter activity"/>
    <property type="evidence" value="ECO:0007669"/>
    <property type="project" value="UniProtKB-KW"/>
</dbReference>
<evidence type="ECO:0000256" key="3">
    <source>
        <dbReference type="ARBA" id="ARBA00022449"/>
    </source>
</evidence>
<feature type="transmembrane region" description="Helical" evidence="9">
    <location>
        <begin position="77"/>
        <end position="100"/>
    </location>
</feature>
<sequence length="436" mass="44309">MNSGKGNALALLPLAVFLVIFIGAGVWLTLAGTKMAFYQVSATVAILPAIVLAVLLAREKATESIGAFIEGAGDGSIVTMCMIYLLAGAFAKVAGAVGGVESTVNLGLSVIPASMVLPGLFVIGAFISTAMGTSMGTIAAVAPIAVGVAAKTDISLALLMGAVVGGAMFGDNLSMISDTTIAATRTQGCDMQDKFKLNFKIALPAAILSVIIFAVLGASGHVQQTGDYQIVKVLPYVGVLGLALAGVNVFIVLAAGIVFAGAVGLAYTDGYTLLNLSADIYGGFTGMQEILVLSLMIGGLGALIKRGGGIDCILAFIERVTRGSRSTKAGELSIAALVSLVDVCTANNTVAIIVTGGVAKEIAEKNNVDMRRSASLLDIFSCVIQGIIPYGAQVLLAGSIAAISPINIVGSMYYCYLLAAVATLSILLGFPAARKR</sequence>
<evidence type="ECO:0000256" key="9">
    <source>
        <dbReference type="SAM" id="Phobius"/>
    </source>
</evidence>
<keyword evidence="5 9" id="KW-0812">Transmembrane</keyword>
<evidence type="ECO:0000256" key="7">
    <source>
        <dbReference type="ARBA" id="ARBA00023136"/>
    </source>
</evidence>
<accession>A0A846QR96</accession>
<evidence type="ECO:0000256" key="4">
    <source>
        <dbReference type="ARBA" id="ARBA00022475"/>
    </source>
</evidence>
<evidence type="ECO:0000256" key="5">
    <source>
        <dbReference type="ARBA" id="ARBA00022692"/>
    </source>
</evidence>
<evidence type="ECO:0000259" key="10">
    <source>
        <dbReference type="Pfam" id="PF03553"/>
    </source>
</evidence>
<keyword evidence="6 9" id="KW-1133">Transmembrane helix</keyword>
<comment type="caution">
    <text evidence="11">The sequence shown here is derived from an EMBL/GenBank/DDBJ whole genome shotgun (WGS) entry which is preliminary data.</text>
</comment>
<keyword evidence="3" id="KW-0050">Antiport</keyword>
<evidence type="ECO:0000313" key="11">
    <source>
        <dbReference type="EMBL" id="NJB69012.1"/>
    </source>
</evidence>
<dbReference type="GO" id="GO:0005886">
    <property type="term" value="C:plasma membrane"/>
    <property type="evidence" value="ECO:0007669"/>
    <property type="project" value="UniProtKB-SubCell"/>
</dbReference>
<dbReference type="Proteomes" id="UP000580856">
    <property type="component" value="Unassembled WGS sequence"/>
</dbReference>
<keyword evidence="12" id="KW-1185">Reference proteome</keyword>
<gene>
    <name evidence="11" type="ORF">GGQ74_002706</name>
</gene>
<feature type="transmembrane region" description="Helical" evidence="9">
    <location>
        <begin position="201"/>
        <end position="222"/>
    </location>
</feature>